<dbReference type="PROSITE" id="PS00211">
    <property type="entry name" value="ABC_TRANSPORTER_1"/>
    <property type="match status" value="1"/>
</dbReference>
<dbReference type="GO" id="GO:0005524">
    <property type="term" value="F:ATP binding"/>
    <property type="evidence" value="ECO:0007669"/>
    <property type="project" value="UniProtKB-KW"/>
</dbReference>
<sequence length="337" mass="37502">MKDDLILETISVTKNFFGDKSSGVNNITVFIPKGKITAIVGESGSGKTTLLKLLSGAMKPDSGDVFFHGQPLPVRTANFTAAQLAITMVSQDNTDMDMHANVWDNVSRGLPTEDANYKIQKTTQALNLLGIYELRDQPFGKLSGGEKQRVTIAKALINRPEVLMLDEPFNQVDAAYRESLQHDMRQIVKEWGVTVILVSHDPAELLSMADELIVIKEGEIVEYGSPEILYHDPKLLYTAKILVSCSELTAAQAKVCGIRSKRGTVVIYAEHISITTLGMGPKWTVKQVLFKGFFEELIIEREEVTLRVINYARRKHPVGSKVGISIKKFYEFGKWLS</sequence>
<dbReference type="PANTHER" id="PTHR42781">
    <property type="entry name" value="SPERMIDINE/PUTRESCINE IMPORT ATP-BINDING PROTEIN POTA"/>
    <property type="match status" value="1"/>
</dbReference>
<dbReference type="Proteomes" id="UP001597073">
    <property type="component" value="Unassembled WGS sequence"/>
</dbReference>
<organism evidence="5 6">
    <name type="scientific">Mucilaginibacter lutimaris</name>
    <dbReference type="NCBI Taxonomy" id="931629"/>
    <lineage>
        <taxon>Bacteria</taxon>
        <taxon>Pseudomonadati</taxon>
        <taxon>Bacteroidota</taxon>
        <taxon>Sphingobacteriia</taxon>
        <taxon>Sphingobacteriales</taxon>
        <taxon>Sphingobacteriaceae</taxon>
        <taxon>Mucilaginibacter</taxon>
    </lineage>
</organism>
<dbReference type="RefSeq" id="WP_377145779.1">
    <property type="nucleotide sequence ID" value="NZ_JBHTIA010000025.1"/>
</dbReference>
<evidence type="ECO:0000256" key="2">
    <source>
        <dbReference type="ARBA" id="ARBA00022741"/>
    </source>
</evidence>
<name>A0ABW2ZLW5_9SPHI</name>
<dbReference type="InterPro" id="IPR027417">
    <property type="entry name" value="P-loop_NTPase"/>
</dbReference>
<keyword evidence="3 5" id="KW-0067">ATP-binding</keyword>
<gene>
    <name evidence="5" type="ORF">ACFQZI_20305</name>
</gene>
<reference evidence="6" key="1">
    <citation type="journal article" date="2019" name="Int. J. Syst. Evol. Microbiol.">
        <title>The Global Catalogue of Microorganisms (GCM) 10K type strain sequencing project: providing services to taxonomists for standard genome sequencing and annotation.</title>
        <authorList>
            <consortium name="The Broad Institute Genomics Platform"/>
            <consortium name="The Broad Institute Genome Sequencing Center for Infectious Disease"/>
            <person name="Wu L."/>
            <person name="Ma J."/>
        </authorList>
    </citation>
    <scope>NUCLEOTIDE SEQUENCE [LARGE SCALE GENOMIC DNA]</scope>
    <source>
        <strain evidence="6">CCUG 60742</strain>
    </source>
</reference>
<dbReference type="InterPro" id="IPR003439">
    <property type="entry name" value="ABC_transporter-like_ATP-bd"/>
</dbReference>
<evidence type="ECO:0000313" key="5">
    <source>
        <dbReference type="EMBL" id="MFD0767209.1"/>
    </source>
</evidence>
<dbReference type="Gene3D" id="3.40.50.300">
    <property type="entry name" value="P-loop containing nucleotide triphosphate hydrolases"/>
    <property type="match status" value="1"/>
</dbReference>
<dbReference type="SMART" id="SM00382">
    <property type="entry name" value="AAA"/>
    <property type="match status" value="1"/>
</dbReference>
<evidence type="ECO:0000256" key="1">
    <source>
        <dbReference type="ARBA" id="ARBA00022448"/>
    </source>
</evidence>
<dbReference type="PANTHER" id="PTHR42781:SF4">
    <property type="entry name" value="SPERMIDINE_PUTRESCINE IMPORT ATP-BINDING PROTEIN POTA"/>
    <property type="match status" value="1"/>
</dbReference>
<dbReference type="PROSITE" id="PS50893">
    <property type="entry name" value="ABC_TRANSPORTER_2"/>
    <property type="match status" value="1"/>
</dbReference>
<accession>A0ABW2ZLW5</accession>
<keyword evidence="1" id="KW-0813">Transport</keyword>
<dbReference type="InterPro" id="IPR003593">
    <property type="entry name" value="AAA+_ATPase"/>
</dbReference>
<proteinExistence type="predicted"/>
<dbReference type="InterPro" id="IPR017871">
    <property type="entry name" value="ABC_transporter-like_CS"/>
</dbReference>
<evidence type="ECO:0000256" key="3">
    <source>
        <dbReference type="ARBA" id="ARBA00022840"/>
    </source>
</evidence>
<comment type="caution">
    <text evidence="5">The sequence shown here is derived from an EMBL/GenBank/DDBJ whole genome shotgun (WGS) entry which is preliminary data.</text>
</comment>
<dbReference type="SUPFAM" id="SSF52540">
    <property type="entry name" value="P-loop containing nucleoside triphosphate hydrolases"/>
    <property type="match status" value="1"/>
</dbReference>
<dbReference type="InterPro" id="IPR050093">
    <property type="entry name" value="ABC_SmlMolc_Importer"/>
</dbReference>
<keyword evidence="2" id="KW-0547">Nucleotide-binding</keyword>
<protein>
    <submittedName>
        <fullName evidence="5">ABC transporter ATP-binding protein</fullName>
    </submittedName>
</protein>
<feature type="domain" description="ABC transporter" evidence="4">
    <location>
        <begin position="7"/>
        <end position="242"/>
    </location>
</feature>
<dbReference type="EMBL" id="JBHTIA010000025">
    <property type="protein sequence ID" value="MFD0767209.1"/>
    <property type="molecule type" value="Genomic_DNA"/>
</dbReference>
<dbReference type="Pfam" id="PF00005">
    <property type="entry name" value="ABC_tran"/>
    <property type="match status" value="1"/>
</dbReference>
<keyword evidence="6" id="KW-1185">Reference proteome</keyword>
<evidence type="ECO:0000259" key="4">
    <source>
        <dbReference type="PROSITE" id="PS50893"/>
    </source>
</evidence>
<evidence type="ECO:0000313" key="6">
    <source>
        <dbReference type="Proteomes" id="UP001597073"/>
    </source>
</evidence>